<dbReference type="EMBL" id="NXIE01000002">
    <property type="protein sequence ID" value="RXK13118.1"/>
    <property type="molecule type" value="Genomic_DNA"/>
</dbReference>
<dbReference type="Proteomes" id="UP000289718">
    <property type="component" value="Unassembled WGS sequence"/>
</dbReference>
<dbReference type="Pfam" id="PF00128">
    <property type="entry name" value="Alpha-amylase"/>
    <property type="match status" value="1"/>
</dbReference>
<feature type="binding site" evidence="3">
    <location>
        <position position="137"/>
    </location>
    <ligand>
        <name>substrate</name>
    </ligand>
</feature>
<dbReference type="OrthoDB" id="9805159at2"/>
<evidence type="ECO:0000259" key="4">
    <source>
        <dbReference type="SMART" id="SM00642"/>
    </source>
</evidence>
<feature type="binding site" evidence="3">
    <location>
        <position position="447"/>
    </location>
    <ligand>
        <name>substrate</name>
    </ligand>
</feature>
<gene>
    <name evidence="5" type="ORF">CP965_04790</name>
</gene>
<dbReference type="InterPro" id="IPR006047">
    <property type="entry name" value="GH13_cat_dom"/>
</dbReference>
<dbReference type="CDD" id="cd11356">
    <property type="entry name" value="AmyAc_Sucrose_phosphorylase-like_1"/>
    <property type="match status" value="1"/>
</dbReference>
<dbReference type="InterPro" id="IPR033746">
    <property type="entry name" value="GGa_phosphorylase"/>
</dbReference>
<keyword evidence="2" id="KW-0808">Transferase</keyword>
<evidence type="ECO:0000313" key="6">
    <source>
        <dbReference type="Proteomes" id="UP000289718"/>
    </source>
</evidence>
<dbReference type="GO" id="GO:0005975">
    <property type="term" value="P:carbohydrate metabolic process"/>
    <property type="evidence" value="ECO:0007669"/>
    <property type="project" value="InterPro"/>
</dbReference>
<dbReference type="SMART" id="SM00642">
    <property type="entry name" value="Aamy"/>
    <property type="match status" value="1"/>
</dbReference>
<name>A0A4Q1AWC6_9BACT</name>
<feature type="binding site" evidence="3">
    <location>
        <begin position="231"/>
        <end position="233"/>
    </location>
    <ligand>
        <name>substrate</name>
    </ligand>
</feature>
<organism evidence="5 6">
    <name type="scientific">Halarcobacter mediterraneus</name>
    <dbReference type="NCBI Taxonomy" id="2023153"/>
    <lineage>
        <taxon>Bacteria</taxon>
        <taxon>Pseudomonadati</taxon>
        <taxon>Campylobacterota</taxon>
        <taxon>Epsilonproteobacteria</taxon>
        <taxon>Campylobacterales</taxon>
        <taxon>Arcobacteraceae</taxon>
        <taxon>Halarcobacter</taxon>
    </lineage>
</organism>
<comment type="caution">
    <text evidence="5">The sequence shown here is derived from an EMBL/GenBank/DDBJ whole genome shotgun (WGS) entry which is preliminary data.</text>
</comment>
<evidence type="ECO:0000256" key="3">
    <source>
        <dbReference type="PIRSR" id="PIRSR003059-2"/>
    </source>
</evidence>
<reference evidence="5 6" key="1">
    <citation type="submission" date="2017-09" db="EMBL/GenBank/DDBJ databases">
        <title>Genomics of the genus Arcobacter.</title>
        <authorList>
            <person name="Perez-Cataluna A."/>
            <person name="Figueras M.J."/>
            <person name="Salas-Masso N."/>
        </authorList>
    </citation>
    <scope>NUCLEOTIDE SEQUENCE [LARGE SCALE GENOMIC DNA]</scope>
    <source>
        <strain evidence="5 6">F156-34</strain>
    </source>
</reference>
<feature type="binding site" evidence="3">
    <location>
        <begin position="341"/>
        <end position="342"/>
    </location>
    <ligand>
        <name>substrate</name>
    </ligand>
</feature>
<dbReference type="GO" id="GO:0016757">
    <property type="term" value="F:glycosyltransferase activity"/>
    <property type="evidence" value="ECO:0007669"/>
    <property type="project" value="UniProtKB-KW"/>
</dbReference>
<dbReference type="RefSeq" id="WP_129060938.1">
    <property type="nucleotide sequence ID" value="NZ_NXIE01000002.1"/>
</dbReference>
<feature type="binding site" evidence="3">
    <location>
        <position position="99"/>
    </location>
    <ligand>
        <name>substrate</name>
    </ligand>
</feature>
<dbReference type="PANTHER" id="PTHR38784">
    <property type="entry name" value="SUCROSE PHOSPHORYLASE"/>
    <property type="match status" value="1"/>
</dbReference>
<dbReference type="Gene3D" id="3.20.20.80">
    <property type="entry name" value="Glycosidases"/>
    <property type="match status" value="1"/>
</dbReference>
<dbReference type="SUPFAM" id="SSF51445">
    <property type="entry name" value="(Trans)glycosidases"/>
    <property type="match status" value="1"/>
</dbReference>
<keyword evidence="6" id="KW-1185">Reference proteome</keyword>
<dbReference type="InterPro" id="IPR016377">
    <property type="entry name" value="Sucrose_GGa_phosphorylase-rel"/>
</dbReference>
<dbReference type="InterPro" id="IPR013780">
    <property type="entry name" value="Glyco_hydro_b"/>
</dbReference>
<dbReference type="AlphaFoldDB" id="A0A4Q1AWC6"/>
<dbReference type="InterPro" id="IPR045857">
    <property type="entry name" value="O16G_dom_2"/>
</dbReference>
<evidence type="ECO:0000313" key="5">
    <source>
        <dbReference type="EMBL" id="RXK13118.1"/>
    </source>
</evidence>
<evidence type="ECO:0000256" key="1">
    <source>
        <dbReference type="ARBA" id="ARBA00022676"/>
    </source>
</evidence>
<keyword evidence="1" id="KW-0328">Glycosyltransferase</keyword>
<feature type="domain" description="Glycosyl hydrolase family 13 catalytic" evidence="4">
    <location>
        <begin position="71"/>
        <end position="484"/>
    </location>
</feature>
<proteinExistence type="predicted"/>
<accession>A0A4Q1AWC6</accession>
<protein>
    <submittedName>
        <fullName evidence="5">Sugar phosphorylase</fullName>
    </submittedName>
</protein>
<evidence type="ECO:0000256" key="2">
    <source>
        <dbReference type="ARBA" id="ARBA00022679"/>
    </source>
</evidence>
<dbReference type="Gene3D" id="3.90.400.10">
    <property type="entry name" value="Oligo-1,6-glucosidase, Domain 2"/>
    <property type="match status" value="1"/>
</dbReference>
<dbReference type="PANTHER" id="PTHR38784:SF1">
    <property type="entry name" value="SUCROSE PHOSPHORYLASE"/>
    <property type="match status" value="1"/>
</dbReference>
<dbReference type="PIRSF" id="PIRSF003059">
    <property type="entry name" value="Sucrose_phosphorylase"/>
    <property type="match status" value="1"/>
</dbReference>
<sequence>MHISNSKHTINKRINKLYPPEIAQKAVNSIIDLVFKYKSRIESKPYHLSEKDVILITYGDQVNKESEPSLQTLKEFMDSHLKGIINSIHILPFYPYSSDDGFSVVNYNAVDPHMGSWKQIEQISNEYRLMVDGVINHVSQFSDWFRAYLASDEYFKDYFIEVDPSTDLSKVVRPRATPLLSEFTDDCGKIRHIWTTFSKDQVDLNYKSHRVLRNVLDSMFYYIEKGATLIRLDAIAFIWKEIGTSCVHLPQTHELIQLMREVLHEVAPEVIIITETNVPHKENVSYFGSGDDEAQMVYNFALPPLLVHSIHNADTKKLSSWAKTLSLPSDKVCFFNFTASHDGIGLRPVNDILEQEEIDNLVERIKENGGLVSYRANEDGSQSPYELNCSYIDALTLPKEDDHLRLKKMLLTQGTVLAMPGVPGIYFHSLVGSRNYYDGVKHSGQNRTINREKLNIDWLEQELSTQGTLAKTMFDSYKRLISIRINEKAFNPFGQFEFLDLDSRLFIIDQKCVACEERILAVHNFSNEIVKCEIPKEISLPLYDILSSNLTVKIEEKREITLEPYQMLWLKGNIKKEKK</sequence>
<dbReference type="Gene3D" id="2.60.40.1180">
    <property type="entry name" value="Golgi alpha-mannosidase II"/>
    <property type="match status" value="1"/>
</dbReference>
<dbReference type="InterPro" id="IPR017853">
    <property type="entry name" value="GH"/>
</dbReference>